<sequence length="190" mass="20466">MKRMHSRAVLACLIALGGLVSLGSVCQPTFAQPKTQQQRTQEVTSQRGGADRAGTVLDESDQLIASIWGLSSEEMLRAKVLLQGPRKSFSVENLSPVEALGIHARSDAERRKYAEMFARTFHADVERSLAWNAAFTEAMARMYPNEPVMDFSGQAKVAAPIGTADVLNVPRSLVVDTAPGASAPKAAKAR</sequence>
<proteinExistence type="predicted"/>
<evidence type="ECO:0000256" key="1">
    <source>
        <dbReference type="SAM" id="MobiDB-lite"/>
    </source>
</evidence>
<keyword evidence="4" id="KW-1185">Reference proteome</keyword>
<name>A0A1G7EHS9_9BURK</name>
<evidence type="ECO:0000256" key="2">
    <source>
        <dbReference type="SAM" id="SignalP"/>
    </source>
</evidence>
<organism evidence="3 4">
    <name type="scientific">Paracidovorax valerianellae</name>
    <dbReference type="NCBI Taxonomy" id="187868"/>
    <lineage>
        <taxon>Bacteria</taxon>
        <taxon>Pseudomonadati</taxon>
        <taxon>Pseudomonadota</taxon>
        <taxon>Betaproteobacteria</taxon>
        <taxon>Burkholderiales</taxon>
        <taxon>Comamonadaceae</taxon>
        <taxon>Paracidovorax</taxon>
    </lineage>
</organism>
<feature type="signal peptide" evidence="2">
    <location>
        <begin position="1"/>
        <end position="31"/>
    </location>
</feature>
<gene>
    <name evidence="3" type="ORF">SAMN05192589_12330</name>
</gene>
<feature type="region of interest" description="Disordered" evidence="1">
    <location>
        <begin position="31"/>
        <end position="52"/>
    </location>
</feature>
<reference evidence="3 4" key="1">
    <citation type="submission" date="2016-10" db="EMBL/GenBank/DDBJ databases">
        <authorList>
            <person name="de Groot N.N."/>
        </authorList>
    </citation>
    <scope>NUCLEOTIDE SEQUENCE [LARGE SCALE GENOMIC DNA]</scope>
    <source>
        <strain evidence="3 4">DSM 16619</strain>
    </source>
</reference>
<evidence type="ECO:0000313" key="3">
    <source>
        <dbReference type="EMBL" id="SDE63239.1"/>
    </source>
</evidence>
<feature type="compositionally biased region" description="Polar residues" evidence="1">
    <location>
        <begin position="31"/>
        <end position="47"/>
    </location>
</feature>
<feature type="chain" id="PRO_5011781103" evidence="2">
    <location>
        <begin position="32"/>
        <end position="190"/>
    </location>
</feature>
<accession>A0A1G7EHS9</accession>
<evidence type="ECO:0000313" key="4">
    <source>
        <dbReference type="Proteomes" id="UP000198781"/>
    </source>
</evidence>
<dbReference type="AlphaFoldDB" id="A0A1G7EHS9"/>
<dbReference type="RefSeq" id="WP_245711522.1">
    <property type="nucleotide sequence ID" value="NZ_FMZC01000023.1"/>
</dbReference>
<protein>
    <submittedName>
        <fullName evidence="3">Integrating conjugative element protein, PFL_4693 family</fullName>
    </submittedName>
</protein>
<keyword evidence="2" id="KW-0732">Signal</keyword>
<dbReference type="EMBL" id="FMZC01000023">
    <property type="protein sequence ID" value="SDE63239.1"/>
    <property type="molecule type" value="Genomic_DNA"/>
</dbReference>
<dbReference type="Proteomes" id="UP000198781">
    <property type="component" value="Unassembled WGS sequence"/>
</dbReference>
<dbReference type="STRING" id="187868.SAMN05192589_12330"/>